<proteinExistence type="predicted"/>
<evidence type="ECO:0000313" key="1">
    <source>
        <dbReference type="EMBL" id="ERM92707.1"/>
    </source>
</evidence>
<accession>U5CXF8</accession>
<gene>
    <name evidence="1" type="ORF">O163_03665</name>
</gene>
<dbReference type="EMBL" id="AXDC01000008">
    <property type="protein sequence ID" value="ERM92707.1"/>
    <property type="molecule type" value="Genomic_DNA"/>
</dbReference>
<comment type="caution">
    <text evidence="1">The sequence shown here is derived from an EMBL/GenBank/DDBJ whole genome shotgun (WGS) entry which is preliminary data.</text>
</comment>
<evidence type="ECO:0000313" key="2">
    <source>
        <dbReference type="Proteomes" id="UP000016856"/>
    </source>
</evidence>
<protein>
    <submittedName>
        <fullName evidence="1">Uncharacterized protein</fullName>
    </submittedName>
</protein>
<sequence>MKAKMGEEGRKIIQDYAIEKVLNEMDEIYSLYL</sequence>
<dbReference type="Proteomes" id="UP000016856">
    <property type="component" value="Unassembled WGS sequence"/>
</dbReference>
<organism evidence="1 2">
    <name type="scientific">Caldanaerobacter subterraneus subsp. yonseiensis KB-1</name>
    <dbReference type="NCBI Taxonomy" id="1388761"/>
    <lineage>
        <taxon>Bacteria</taxon>
        <taxon>Bacillati</taxon>
        <taxon>Bacillota</taxon>
        <taxon>Clostridia</taxon>
        <taxon>Thermoanaerobacterales</taxon>
        <taxon>Thermoanaerobacteraceae</taxon>
        <taxon>Caldanaerobacter</taxon>
    </lineage>
</organism>
<reference evidence="1 2" key="1">
    <citation type="journal article" date="2013" name="Genome Announc.">
        <title>Draft Genome Sequence of an Anaerobic and Extremophilic Bacterium, Caldanaerobacter yonseiensis, Isolated from a Geothermal Hot Stream.</title>
        <authorList>
            <person name="Lee S.J."/>
            <person name="Lee Y.J."/>
            <person name="Park G.S."/>
            <person name="Kim B.C."/>
            <person name="Lee S.J."/>
            <person name="Shin J.H."/>
            <person name="Lee D.W."/>
        </authorList>
    </citation>
    <scope>NUCLEOTIDE SEQUENCE [LARGE SCALE GENOMIC DNA]</scope>
    <source>
        <strain evidence="1 2">KB-1</strain>
    </source>
</reference>
<name>U5CXF8_CALSX</name>
<dbReference type="AlphaFoldDB" id="U5CXF8"/>